<proteinExistence type="inferred from homology"/>
<dbReference type="RefSeq" id="WP_128745309.1">
    <property type="nucleotide sequence ID" value="NZ_CP035281.1"/>
</dbReference>
<dbReference type="PANTHER" id="PTHR11795:SF371">
    <property type="entry name" value="HIGH-AFFINITY BRANCHED-CHAIN AMINO ACID TRANSPORT SYSTEM PERMEASE PROTEIN LIVH"/>
    <property type="match status" value="1"/>
</dbReference>
<dbReference type="GO" id="GO:0015188">
    <property type="term" value="F:L-isoleucine transmembrane transporter activity"/>
    <property type="evidence" value="ECO:0007669"/>
    <property type="project" value="TreeGrafter"/>
</dbReference>
<evidence type="ECO:0000313" key="12">
    <source>
        <dbReference type="Proteomes" id="UP000287601"/>
    </source>
</evidence>
<protein>
    <submittedName>
        <fullName evidence="11">Branched-chain amino acid ABC transporter permease</fullName>
    </submittedName>
</protein>
<evidence type="ECO:0000256" key="6">
    <source>
        <dbReference type="ARBA" id="ARBA00022970"/>
    </source>
</evidence>
<dbReference type="EMBL" id="CP035281">
    <property type="protein sequence ID" value="QAT42659.1"/>
    <property type="molecule type" value="Genomic_DNA"/>
</dbReference>
<evidence type="ECO:0000256" key="10">
    <source>
        <dbReference type="SAM" id="Phobius"/>
    </source>
</evidence>
<dbReference type="GO" id="GO:0015192">
    <property type="term" value="F:L-phenylalanine transmembrane transporter activity"/>
    <property type="evidence" value="ECO:0007669"/>
    <property type="project" value="TreeGrafter"/>
</dbReference>
<keyword evidence="7 10" id="KW-1133">Transmembrane helix</keyword>
<evidence type="ECO:0000313" key="11">
    <source>
        <dbReference type="EMBL" id="QAT42659.1"/>
    </source>
</evidence>
<dbReference type="GO" id="GO:0015808">
    <property type="term" value="P:L-alanine transport"/>
    <property type="evidence" value="ECO:0007669"/>
    <property type="project" value="TreeGrafter"/>
</dbReference>
<dbReference type="InterPro" id="IPR052157">
    <property type="entry name" value="BCAA_transport_permease"/>
</dbReference>
<evidence type="ECO:0000256" key="8">
    <source>
        <dbReference type="ARBA" id="ARBA00023136"/>
    </source>
</evidence>
<feature type="transmembrane region" description="Helical" evidence="10">
    <location>
        <begin position="227"/>
        <end position="251"/>
    </location>
</feature>
<evidence type="ECO:0000256" key="3">
    <source>
        <dbReference type="ARBA" id="ARBA00022475"/>
    </source>
</evidence>
<feature type="transmembrane region" description="Helical" evidence="10">
    <location>
        <begin position="61"/>
        <end position="83"/>
    </location>
</feature>
<keyword evidence="2" id="KW-0813">Transport</keyword>
<dbReference type="AlphaFoldDB" id="A0A410PUP0"/>
<keyword evidence="3" id="KW-1003">Cell membrane</keyword>
<keyword evidence="6" id="KW-0029">Amino-acid transport</keyword>
<keyword evidence="8 10" id="KW-0472">Membrane</keyword>
<feature type="transmembrane region" description="Helical" evidence="10">
    <location>
        <begin position="263"/>
        <end position="282"/>
    </location>
</feature>
<evidence type="ECO:0000256" key="9">
    <source>
        <dbReference type="ARBA" id="ARBA00037998"/>
    </source>
</evidence>
<dbReference type="GO" id="GO:0005886">
    <property type="term" value="C:plasma membrane"/>
    <property type="evidence" value="ECO:0007669"/>
    <property type="project" value="UniProtKB-SubCell"/>
</dbReference>
<dbReference type="Pfam" id="PF02653">
    <property type="entry name" value="BPD_transp_2"/>
    <property type="match status" value="1"/>
</dbReference>
<comment type="similarity">
    <text evidence="9">Belongs to the binding-protein-dependent transport system permease family. LivHM subfamily.</text>
</comment>
<evidence type="ECO:0000256" key="2">
    <source>
        <dbReference type="ARBA" id="ARBA00022448"/>
    </source>
</evidence>
<dbReference type="GO" id="GO:1903806">
    <property type="term" value="P:L-isoleucine import across plasma membrane"/>
    <property type="evidence" value="ECO:0007669"/>
    <property type="project" value="TreeGrafter"/>
</dbReference>
<evidence type="ECO:0000256" key="4">
    <source>
        <dbReference type="ARBA" id="ARBA00022519"/>
    </source>
</evidence>
<dbReference type="GO" id="GO:0005304">
    <property type="term" value="F:L-valine transmembrane transporter activity"/>
    <property type="evidence" value="ECO:0007669"/>
    <property type="project" value="TreeGrafter"/>
</dbReference>
<keyword evidence="5 10" id="KW-0812">Transmembrane</keyword>
<dbReference type="GO" id="GO:0042941">
    <property type="term" value="P:D-alanine transmembrane transport"/>
    <property type="evidence" value="ECO:0007669"/>
    <property type="project" value="TreeGrafter"/>
</dbReference>
<accession>A0A410PUP0</accession>
<sequence>MSVFLQQLINGLSIGSIYALMAVGYSLVYSILNFSNFAHGGVIMLGAYIGLYALHLLPMSFLGALIIAALGAGLIAVVLEKVAYSPLRKRNAPSLYFIISAMGASIFLENLVIATIGPTFKTYPEIFNPVPFTFGSISVSRIDVLMFVIAAISLAILVFIIEKTKVGLAIRACSYSSRGSNLMGVNVNRIIFVIFLLGGMLAGVAGMLFGMKYTVYPQIGVITNKSFIAAVFGGLGSLPGAVVGSLLLGLIETLSSAYIASQYRDLIAFTLLIVVLVIRPSGIMGKITEDKA</sequence>
<keyword evidence="4" id="KW-0997">Cell inner membrane</keyword>
<evidence type="ECO:0000256" key="1">
    <source>
        <dbReference type="ARBA" id="ARBA00004651"/>
    </source>
</evidence>
<gene>
    <name evidence="11" type="ORF">EQM06_05140</name>
</gene>
<comment type="subcellular location">
    <subcellularLocation>
        <location evidence="1">Cell membrane</location>
        <topology evidence="1">Multi-pass membrane protein</topology>
    </subcellularLocation>
</comment>
<feature type="transmembrane region" description="Helical" evidence="10">
    <location>
        <begin position="95"/>
        <end position="117"/>
    </location>
</feature>
<reference evidence="11 12" key="1">
    <citation type="submission" date="2019-01" db="EMBL/GenBank/DDBJ databases">
        <title>Draft genomes of a novel of Aminipila strains.</title>
        <authorList>
            <person name="Ma S."/>
        </authorList>
    </citation>
    <scope>NUCLEOTIDE SEQUENCE [LARGE SCALE GENOMIC DNA]</scope>
    <source>
        <strain evidence="12">JN-39</strain>
    </source>
</reference>
<keyword evidence="12" id="KW-1185">Reference proteome</keyword>
<dbReference type="GO" id="GO:0015190">
    <property type="term" value="F:L-leucine transmembrane transporter activity"/>
    <property type="evidence" value="ECO:0007669"/>
    <property type="project" value="TreeGrafter"/>
</dbReference>
<dbReference type="Proteomes" id="UP000287601">
    <property type="component" value="Chromosome"/>
</dbReference>
<feature type="transmembrane region" description="Helical" evidence="10">
    <location>
        <begin position="37"/>
        <end position="55"/>
    </location>
</feature>
<dbReference type="CDD" id="cd06582">
    <property type="entry name" value="TM_PBP1_LivH_like"/>
    <property type="match status" value="1"/>
</dbReference>
<evidence type="ECO:0000256" key="5">
    <source>
        <dbReference type="ARBA" id="ARBA00022692"/>
    </source>
</evidence>
<dbReference type="PANTHER" id="PTHR11795">
    <property type="entry name" value="BRANCHED-CHAIN AMINO ACID TRANSPORT SYSTEM PERMEASE PROTEIN LIVH"/>
    <property type="match status" value="1"/>
</dbReference>
<feature type="transmembrane region" description="Helical" evidence="10">
    <location>
        <begin position="137"/>
        <end position="161"/>
    </location>
</feature>
<dbReference type="KEGG" id="amij:EQM06_05140"/>
<feature type="transmembrane region" description="Helical" evidence="10">
    <location>
        <begin position="12"/>
        <end position="32"/>
    </location>
</feature>
<dbReference type="InterPro" id="IPR001851">
    <property type="entry name" value="ABC_transp_permease"/>
</dbReference>
<feature type="transmembrane region" description="Helical" evidence="10">
    <location>
        <begin position="190"/>
        <end position="215"/>
    </location>
</feature>
<dbReference type="OrthoDB" id="9807115at2"/>
<organism evidence="11 12">
    <name type="scientific">Aminipila luticellarii</name>
    <dbReference type="NCBI Taxonomy" id="2507160"/>
    <lineage>
        <taxon>Bacteria</taxon>
        <taxon>Bacillati</taxon>
        <taxon>Bacillota</taxon>
        <taxon>Clostridia</taxon>
        <taxon>Peptostreptococcales</taxon>
        <taxon>Anaerovoracaceae</taxon>
        <taxon>Aminipila</taxon>
    </lineage>
</organism>
<evidence type="ECO:0000256" key="7">
    <source>
        <dbReference type="ARBA" id="ARBA00022989"/>
    </source>
</evidence>
<name>A0A410PUP0_9FIRM</name>